<dbReference type="AlphaFoldDB" id="A0A238FA09"/>
<keyword evidence="4" id="KW-0540">Nuclease</keyword>
<dbReference type="CDD" id="cd00303">
    <property type="entry name" value="retropepsin_like"/>
    <property type="match status" value="1"/>
</dbReference>
<keyword evidence="1" id="KW-0507">mRNA processing</keyword>
<dbReference type="InterPro" id="IPR001878">
    <property type="entry name" value="Znf_CCHC"/>
</dbReference>
<dbReference type="PROSITE" id="PS50158">
    <property type="entry name" value="ZF_CCHC"/>
    <property type="match status" value="1"/>
</dbReference>
<dbReference type="OrthoDB" id="2446696at2759"/>
<keyword evidence="6" id="KW-0863">Zinc-finger</keyword>
<dbReference type="Gene3D" id="4.10.60.10">
    <property type="entry name" value="Zinc finger, CCHC-type"/>
    <property type="match status" value="1"/>
</dbReference>
<feature type="domain" description="CCHC-type" evidence="7">
    <location>
        <begin position="6"/>
        <end position="21"/>
    </location>
</feature>
<evidence type="ECO:0000259" key="7">
    <source>
        <dbReference type="PROSITE" id="PS50158"/>
    </source>
</evidence>
<evidence type="ECO:0000256" key="4">
    <source>
        <dbReference type="ARBA" id="ARBA00022722"/>
    </source>
</evidence>
<dbReference type="Gene3D" id="3.30.70.270">
    <property type="match status" value="2"/>
</dbReference>
<dbReference type="GO" id="GO:0016779">
    <property type="term" value="F:nucleotidyltransferase activity"/>
    <property type="evidence" value="ECO:0007669"/>
    <property type="project" value="UniProtKB-KW"/>
</dbReference>
<evidence type="ECO:0000256" key="2">
    <source>
        <dbReference type="ARBA" id="ARBA00022679"/>
    </source>
</evidence>
<dbReference type="GO" id="GO:0003676">
    <property type="term" value="F:nucleic acid binding"/>
    <property type="evidence" value="ECO:0007669"/>
    <property type="project" value="InterPro"/>
</dbReference>
<dbReference type="InterPro" id="IPR043502">
    <property type="entry name" value="DNA/RNA_pol_sf"/>
</dbReference>
<dbReference type="GO" id="GO:0004519">
    <property type="term" value="F:endonuclease activity"/>
    <property type="evidence" value="ECO:0007669"/>
    <property type="project" value="UniProtKB-KW"/>
</dbReference>
<dbReference type="STRING" id="269621.A0A238FA09"/>
<evidence type="ECO:0000256" key="6">
    <source>
        <dbReference type="PROSITE-ProRule" id="PRU00047"/>
    </source>
</evidence>
<sequence>MNKITCHNCKKTGHYTRNCRNRVDAEIKLMSSSNYVGDDAQPANEGPNRAIHKVRASHTFIHPSLPKRLKVKMVRYPTPRNLKLGTKGSRSKIVGFCYLNWTIADLTARQRFEIANIDDDVLVGRDFLRKHDTVVELNPDKIIIRNVTGRTLRHSKAEAVVPEHLQPLEAMPLNSETEMRKIGREKFNPEYVPTQAEIDEFQAHLFEEYDDVFVDDKAPLTLPPLREVQHTIPYINRERADKKQRISYRFPDECMSAFDRCYKKHVEAGIWVPCATEREDPMIPSLKKDGEFRPLCDLRKRNLNTIQENMRMQDADRMINEVANAQFAFTFDLKGAFQHIRINPDDESKAPFMTPYGPCYTRVAQQGDRNSTLGLTMYAYADDTKIVSPSWGQHIRDTIEIAETARKHDLRFSKEKSLIAPVARDILGRNIRKGVISIESDKRNAILALPVPTNKKELQSFLGMVEYNARFILMLVDDTAPLASLTGNVPWRWGGACNAAFEAIKQKPAREVELATINAQDLAPYSSSPAHLTQPPQQGNVPKNTVDGKYLFLQQMHPSKVTTSVLRSVSTFRTPNPGAAVAAGRVNVPPRIGTSAPLEAIIPKPANQYTLLNMARPYTIRRIRRVLNARAFTNTFGRNQAPQPDDLRGFWKGINSKALTAREREVWFKLIRGFTPTRKLQFDQKHDTSPACLVCGAPEDDIDHYFFGCYDSKNVWTAARGVLSDALGRDTIADAHYTTLQRFFGLPKLKASLSDQEGAGRTIEIFTGMVLETISSGRWRMQRHGARLESVERRRVVLERMKLRAGGARGRRGQ</sequence>
<dbReference type="PANTHER" id="PTHR37984">
    <property type="entry name" value="PROTEIN CBG26694"/>
    <property type="match status" value="1"/>
</dbReference>
<dbReference type="Gene3D" id="2.40.70.10">
    <property type="entry name" value="Acid Proteases"/>
    <property type="match status" value="1"/>
</dbReference>
<evidence type="ECO:0000313" key="8">
    <source>
        <dbReference type="EMBL" id="SCV67926.1"/>
    </source>
</evidence>
<dbReference type="InterPro" id="IPR050951">
    <property type="entry name" value="Retrovirus_Pol_polyprotein"/>
</dbReference>
<accession>A0A238FA09</accession>
<dbReference type="GO" id="GO:0006397">
    <property type="term" value="P:mRNA processing"/>
    <property type="evidence" value="ECO:0007669"/>
    <property type="project" value="UniProtKB-KW"/>
</dbReference>
<organism evidence="8 9">
    <name type="scientific">Microbotryum intermedium</name>
    <dbReference type="NCBI Taxonomy" id="269621"/>
    <lineage>
        <taxon>Eukaryota</taxon>
        <taxon>Fungi</taxon>
        <taxon>Dikarya</taxon>
        <taxon>Basidiomycota</taxon>
        <taxon>Pucciniomycotina</taxon>
        <taxon>Microbotryomycetes</taxon>
        <taxon>Microbotryales</taxon>
        <taxon>Microbotryaceae</taxon>
        <taxon>Microbotryum</taxon>
    </lineage>
</organism>
<keyword evidence="5" id="KW-0255">Endonuclease</keyword>
<keyword evidence="6" id="KW-0862">Zinc</keyword>
<evidence type="ECO:0000313" key="9">
    <source>
        <dbReference type="Proteomes" id="UP000198372"/>
    </source>
</evidence>
<dbReference type="InterPro" id="IPR043128">
    <property type="entry name" value="Rev_trsase/Diguanyl_cyclase"/>
</dbReference>
<dbReference type="InterPro" id="IPR036875">
    <property type="entry name" value="Znf_CCHC_sf"/>
</dbReference>
<gene>
    <name evidence="8" type="ORF">BQ2448_47</name>
</gene>
<dbReference type="GO" id="GO:0008270">
    <property type="term" value="F:zinc ion binding"/>
    <property type="evidence" value="ECO:0007669"/>
    <property type="project" value="UniProtKB-KW"/>
</dbReference>
<reference evidence="9" key="1">
    <citation type="submission" date="2016-09" db="EMBL/GenBank/DDBJ databases">
        <authorList>
            <person name="Jeantristanb JTB J.-T."/>
            <person name="Ricardo R."/>
        </authorList>
    </citation>
    <scope>NUCLEOTIDE SEQUENCE [LARGE SCALE GENOMIC DNA]</scope>
</reference>
<dbReference type="EMBL" id="FMSP01000003">
    <property type="protein sequence ID" value="SCV67926.1"/>
    <property type="molecule type" value="Genomic_DNA"/>
</dbReference>
<name>A0A238FA09_9BASI</name>
<evidence type="ECO:0000256" key="1">
    <source>
        <dbReference type="ARBA" id="ARBA00022664"/>
    </source>
</evidence>
<dbReference type="SMART" id="SM00343">
    <property type="entry name" value="ZnF_C2HC"/>
    <property type="match status" value="1"/>
</dbReference>
<dbReference type="PANTHER" id="PTHR37984:SF5">
    <property type="entry name" value="PROTEIN NYNRIN-LIKE"/>
    <property type="match status" value="1"/>
</dbReference>
<keyword evidence="3" id="KW-0548">Nucleotidyltransferase</keyword>
<keyword evidence="2" id="KW-0808">Transferase</keyword>
<evidence type="ECO:0000256" key="3">
    <source>
        <dbReference type="ARBA" id="ARBA00022695"/>
    </source>
</evidence>
<evidence type="ECO:0000256" key="5">
    <source>
        <dbReference type="ARBA" id="ARBA00022759"/>
    </source>
</evidence>
<keyword evidence="5" id="KW-0378">Hydrolase</keyword>
<dbReference type="SUPFAM" id="SSF56672">
    <property type="entry name" value="DNA/RNA polymerases"/>
    <property type="match status" value="1"/>
</dbReference>
<protein>
    <submittedName>
        <fullName evidence="8">BQ2448_47 protein</fullName>
    </submittedName>
</protein>
<dbReference type="SUPFAM" id="SSF57756">
    <property type="entry name" value="Retrovirus zinc finger-like domains"/>
    <property type="match status" value="1"/>
</dbReference>
<dbReference type="InterPro" id="IPR021109">
    <property type="entry name" value="Peptidase_aspartic_dom_sf"/>
</dbReference>
<keyword evidence="6" id="KW-0479">Metal-binding</keyword>
<dbReference type="Gene3D" id="3.10.10.10">
    <property type="entry name" value="HIV Type 1 Reverse Transcriptase, subunit A, domain 1"/>
    <property type="match status" value="1"/>
</dbReference>
<proteinExistence type="predicted"/>
<keyword evidence="9" id="KW-1185">Reference proteome</keyword>
<dbReference type="Proteomes" id="UP000198372">
    <property type="component" value="Unassembled WGS sequence"/>
</dbReference>